<accession>A0AAE0NRH3</accession>
<dbReference type="EMBL" id="JAUTDP010000020">
    <property type="protein sequence ID" value="KAK3386300.1"/>
    <property type="molecule type" value="Genomic_DNA"/>
</dbReference>
<evidence type="ECO:0000256" key="1">
    <source>
        <dbReference type="SAM" id="MobiDB-lite"/>
    </source>
</evidence>
<evidence type="ECO:0000313" key="2">
    <source>
        <dbReference type="EMBL" id="KAK3386300.1"/>
    </source>
</evidence>
<name>A0AAE0NRH3_SORBR</name>
<sequence length="414" mass="46712">MITTPSTCFIILLLTVLLVVVGARFWFWDWTRRRGWTSSSPPSPSSSPSVGDVDEKTSLIHHGKAKKGGKEEKRNEDEGRIEVRIEPLKDFDWKTTEPLRFRPFKEMYHITMALQASTPSDLILIDSNYLSRIHYRRHILSKHESEVIGCLPEGKEAVRELYSYLLGEYLVGRYPSMFRKTGGNSGTTTTTIFENLVTGAKFEVVPTPEDPLECLRRMAVTVEDDFYVLLPFPAPETEHRAVAFLNLHPSGFSPASKLSLPLSQIHSPVPSYSKIGPSLERFFSRLTPNTLTKRVNWSIQLHSELYSPSGNHVHEHELGEVEEVEGFGDEEAEEGRLRVEVQSVFALPGGKGEGVVKVFGFKTYLYSLKEVKGEEMGEVLARAIEGLREGNAPGMWRYKGAVRWGRGVTGWLRT</sequence>
<feature type="region of interest" description="Disordered" evidence="1">
    <location>
        <begin position="35"/>
        <end position="78"/>
    </location>
</feature>
<feature type="compositionally biased region" description="Basic and acidic residues" evidence="1">
    <location>
        <begin position="68"/>
        <end position="78"/>
    </location>
</feature>
<organism evidence="2 3">
    <name type="scientific">Sordaria brevicollis</name>
    <dbReference type="NCBI Taxonomy" id="83679"/>
    <lineage>
        <taxon>Eukaryota</taxon>
        <taxon>Fungi</taxon>
        <taxon>Dikarya</taxon>
        <taxon>Ascomycota</taxon>
        <taxon>Pezizomycotina</taxon>
        <taxon>Sordariomycetes</taxon>
        <taxon>Sordariomycetidae</taxon>
        <taxon>Sordariales</taxon>
        <taxon>Sordariaceae</taxon>
        <taxon>Sordaria</taxon>
    </lineage>
</organism>
<keyword evidence="3" id="KW-1185">Reference proteome</keyword>
<evidence type="ECO:0000313" key="3">
    <source>
        <dbReference type="Proteomes" id="UP001281003"/>
    </source>
</evidence>
<protein>
    <submittedName>
        <fullName evidence="2">Uncharacterized protein</fullName>
    </submittedName>
</protein>
<dbReference type="Proteomes" id="UP001281003">
    <property type="component" value="Unassembled WGS sequence"/>
</dbReference>
<reference evidence="2" key="1">
    <citation type="journal article" date="2023" name="Mol. Phylogenet. Evol.">
        <title>Genome-scale phylogeny and comparative genomics of the fungal order Sordariales.</title>
        <authorList>
            <person name="Hensen N."/>
            <person name="Bonometti L."/>
            <person name="Westerberg I."/>
            <person name="Brannstrom I.O."/>
            <person name="Guillou S."/>
            <person name="Cros-Aarteil S."/>
            <person name="Calhoun S."/>
            <person name="Haridas S."/>
            <person name="Kuo A."/>
            <person name="Mondo S."/>
            <person name="Pangilinan J."/>
            <person name="Riley R."/>
            <person name="LaButti K."/>
            <person name="Andreopoulos B."/>
            <person name="Lipzen A."/>
            <person name="Chen C."/>
            <person name="Yan M."/>
            <person name="Daum C."/>
            <person name="Ng V."/>
            <person name="Clum A."/>
            <person name="Steindorff A."/>
            <person name="Ohm R.A."/>
            <person name="Martin F."/>
            <person name="Silar P."/>
            <person name="Natvig D.O."/>
            <person name="Lalanne C."/>
            <person name="Gautier V."/>
            <person name="Ament-Velasquez S.L."/>
            <person name="Kruys A."/>
            <person name="Hutchinson M.I."/>
            <person name="Powell A.J."/>
            <person name="Barry K."/>
            <person name="Miller A.N."/>
            <person name="Grigoriev I.V."/>
            <person name="Debuchy R."/>
            <person name="Gladieux P."/>
            <person name="Hiltunen Thoren M."/>
            <person name="Johannesson H."/>
        </authorList>
    </citation>
    <scope>NUCLEOTIDE SEQUENCE</scope>
    <source>
        <strain evidence="2">FGSC 1904</strain>
    </source>
</reference>
<dbReference type="InterPro" id="IPR021848">
    <property type="entry name" value="HODM_asu-like"/>
</dbReference>
<proteinExistence type="predicted"/>
<reference evidence="2" key="2">
    <citation type="submission" date="2023-07" db="EMBL/GenBank/DDBJ databases">
        <authorList>
            <consortium name="Lawrence Berkeley National Laboratory"/>
            <person name="Haridas S."/>
            <person name="Hensen N."/>
            <person name="Bonometti L."/>
            <person name="Westerberg I."/>
            <person name="Brannstrom I.O."/>
            <person name="Guillou S."/>
            <person name="Cros-Aarteil S."/>
            <person name="Calhoun S."/>
            <person name="Kuo A."/>
            <person name="Mondo S."/>
            <person name="Pangilinan J."/>
            <person name="Riley R."/>
            <person name="LaButti K."/>
            <person name="Andreopoulos B."/>
            <person name="Lipzen A."/>
            <person name="Chen C."/>
            <person name="Yanf M."/>
            <person name="Daum C."/>
            <person name="Ng V."/>
            <person name="Clum A."/>
            <person name="Steindorff A."/>
            <person name="Ohm R."/>
            <person name="Martin F."/>
            <person name="Silar P."/>
            <person name="Natvig D."/>
            <person name="Lalanne C."/>
            <person name="Gautier V."/>
            <person name="Ament-velasquez S.L."/>
            <person name="Kruys A."/>
            <person name="Hutchinson M.I."/>
            <person name="Powell A.J."/>
            <person name="Barry K."/>
            <person name="Miller A.N."/>
            <person name="Grigoriev I.V."/>
            <person name="Debuchy R."/>
            <person name="Gladieux P."/>
            <person name="Thoren M.H."/>
            <person name="Johannesson H."/>
        </authorList>
    </citation>
    <scope>NUCLEOTIDE SEQUENCE</scope>
    <source>
        <strain evidence="2">FGSC 1904</strain>
    </source>
</reference>
<comment type="caution">
    <text evidence="2">The sequence shown here is derived from an EMBL/GenBank/DDBJ whole genome shotgun (WGS) entry which is preliminary data.</text>
</comment>
<gene>
    <name evidence="2" type="ORF">B0T20DRAFT_449352</name>
</gene>
<dbReference type="Pfam" id="PF11927">
    <property type="entry name" value="HODM_asu-like"/>
    <property type="match status" value="1"/>
</dbReference>
<dbReference type="AlphaFoldDB" id="A0AAE0NRH3"/>